<keyword evidence="1" id="KW-0547">Nucleotide-binding</keyword>
<proteinExistence type="predicted"/>
<dbReference type="InterPro" id="IPR027417">
    <property type="entry name" value="P-loop_NTPase"/>
</dbReference>
<dbReference type="InterPro" id="IPR041664">
    <property type="entry name" value="AAA_16"/>
</dbReference>
<dbReference type="PANTHER" id="PTHR16305:SF35">
    <property type="entry name" value="TRANSCRIPTIONAL ACTIVATOR DOMAIN"/>
    <property type="match status" value="1"/>
</dbReference>
<evidence type="ECO:0000256" key="1">
    <source>
        <dbReference type="ARBA" id="ARBA00022741"/>
    </source>
</evidence>
<evidence type="ECO:0000313" key="4">
    <source>
        <dbReference type="EMBL" id="MFF4779310.1"/>
    </source>
</evidence>
<feature type="domain" description="Orc1-like AAA ATPase" evidence="3">
    <location>
        <begin position="10"/>
        <end position="163"/>
    </location>
</feature>
<comment type="caution">
    <text evidence="4">The sequence shown here is derived from an EMBL/GenBank/DDBJ whole genome shotgun (WGS) entry which is preliminary data.</text>
</comment>
<dbReference type="Gene3D" id="3.40.50.300">
    <property type="entry name" value="P-loop containing nucleotide triphosphate hydrolases"/>
    <property type="match status" value="1"/>
</dbReference>
<dbReference type="SUPFAM" id="SSF52540">
    <property type="entry name" value="P-loop containing nucleoside triphosphate hydrolases"/>
    <property type="match status" value="1"/>
</dbReference>
<dbReference type="PANTHER" id="PTHR16305">
    <property type="entry name" value="TESTICULAR SOLUBLE ADENYLYL CYCLASE"/>
    <property type="match status" value="1"/>
</dbReference>
<evidence type="ECO:0000256" key="2">
    <source>
        <dbReference type="ARBA" id="ARBA00022840"/>
    </source>
</evidence>
<dbReference type="EMBL" id="JBIAXI010000047">
    <property type="protein sequence ID" value="MFF4779310.1"/>
    <property type="molecule type" value="Genomic_DNA"/>
</dbReference>
<keyword evidence="2" id="KW-0067">ATP-binding</keyword>
<organism evidence="4 5">
    <name type="scientific">Microtetraspora fusca</name>
    <dbReference type="NCBI Taxonomy" id="1997"/>
    <lineage>
        <taxon>Bacteria</taxon>
        <taxon>Bacillati</taxon>
        <taxon>Actinomycetota</taxon>
        <taxon>Actinomycetes</taxon>
        <taxon>Streptosporangiales</taxon>
        <taxon>Streptosporangiaceae</taxon>
        <taxon>Microtetraspora</taxon>
    </lineage>
</organism>
<dbReference type="Proteomes" id="UP001602119">
    <property type="component" value="Unassembled WGS sequence"/>
</dbReference>
<name>A0ABW6VJP2_MICFU</name>
<evidence type="ECO:0000313" key="5">
    <source>
        <dbReference type="Proteomes" id="UP001602119"/>
    </source>
</evidence>
<sequence length="216" mass="22242">MERFDAHHALIGREPEIHRLTTAIGRLAGGAGEALLLTGEPGVGKTSLLEQAISLASGAGARVFRAAGSQFEADISYATLHQLLHPCLGELLRLSPLLAGALNVALGRGDGAPPEPLLVAGAVLALLRTTAEERPLLLVIDDLPWLDRASALVLGMVARRLNGLPVGMVAACRTGEPSSFDVGGLAVVYVGVPPEYGGNGPPEADLTESMLSGLGH</sequence>
<evidence type="ECO:0000259" key="3">
    <source>
        <dbReference type="Pfam" id="PF13191"/>
    </source>
</evidence>
<protein>
    <submittedName>
        <fullName evidence="4">AAA family ATPase</fullName>
    </submittedName>
</protein>
<dbReference type="RefSeq" id="WP_387348032.1">
    <property type="nucleotide sequence ID" value="NZ_JBIAXI010000047.1"/>
</dbReference>
<keyword evidence="5" id="KW-1185">Reference proteome</keyword>
<accession>A0ABW6VJP2</accession>
<gene>
    <name evidence="4" type="ORF">ACFY05_41490</name>
</gene>
<reference evidence="4 5" key="1">
    <citation type="submission" date="2024-10" db="EMBL/GenBank/DDBJ databases">
        <title>The Natural Products Discovery Center: Release of the First 8490 Sequenced Strains for Exploring Actinobacteria Biosynthetic Diversity.</title>
        <authorList>
            <person name="Kalkreuter E."/>
            <person name="Kautsar S.A."/>
            <person name="Yang D."/>
            <person name="Bader C.D."/>
            <person name="Teijaro C.N."/>
            <person name="Fluegel L."/>
            <person name="Davis C.M."/>
            <person name="Simpson J.R."/>
            <person name="Lauterbach L."/>
            <person name="Steele A.D."/>
            <person name="Gui C."/>
            <person name="Meng S."/>
            <person name="Li G."/>
            <person name="Viehrig K."/>
            <person name="Ye F."/>
            <person name="Su P."/>
            <person name="Kiefer A.F."/>
            <person name="Nichols A."/>
            <person name="Cepeda A.J."/>
            <person name="Yan W."/>
            <person name="Fan B."/>
            <person name="Jiang Y."/>
            <person name="Adhikari A."/>
            <person name="Zheng C.-J."/>
            <person name="Schuster L."/>
            <person name="Cowan T.M."/>
            <person name="Smanski M.J."/>
            <person name="Chevrette M.G."/>
            <person name="De Carvalho L.P.S."/>
            <person name="Shen B."/>
        </authorList>
    </citation>
    <scope>NUCLEOTIDE SEQUENCE [LARGE SCALE GENOMIC DNA]</scope>
    <source>
        <strain evidence="4 5">NPDC001281</strain>
    </source>
</reference>
<dbReference type="Pfam" id="PF13191">
    <property type="entry name" value="AAA_16"/>
    <property type="match status" value="1"/>
</dbReference>